<dbReference type="AlphaFoldDB" id="A0A2P1PWQ5"/>
<evidence type="ECO:0000256" key="1">
    <source>
        <dbReference type="SAM" id="SignalP"/>
    </source>
</evidence>
<protein>
    <submittedName>
        <fullName evidence="2">Uncharacterized protein</fullName>
    </submittedName>
</protein>
<dbReference type="RefSeq" id="WP_106893208.1">
    <property type="nucleotide sequence ID" value="NZ_CP027860.1"/>
</dbReference>
<dbReference type="EMBL" id="CP027860">
    <property type="protein sequence ID" value="AVP99288.1"/>
    <property type="molecule type" value="Genomic_DNA"/>
</dbReference>
<proteinExistence type="predicted"/>
<name>A0A2P1PWQ5_9GAMM</name>
<keyword evidence="3" id="KW-1185">Reference proteome</keyword>
<evidence type="ECO:0000313" key="3">
    <source>
        <dbReference type="Proteomes" id="UP000241074"/>
    </source>
</evidence>
<reference evidence="2 3" key="2">
    <citation type="submission" date="2018-03" db="EMBL/GenBank/DDBJ databases">
        <authorList>
            <person name="Keele B.F."/>
        </authorList>
    </citation>
    <scope>NUCLEOTIDE SEQUENCE [LARGE SCALE GENOMIC DNA]</scope>
    <source>
        <strain evidence="2 3">D13</strain>
    </source>
</reference>
<evidence type="ECO:0000313" key="2">
    <source>
        <dbReference type="EMBL" id="AVP99288.1"/>
    </source>
</evidence>
<sequence>MKCRSFRVWLVALFALTNSASAEVLAMDFSDLRSAERLPYSWDYYSEIEHKGVVSELRMNTCLKKSDLLKNFPVGTARNYYWNYVAAKQQQRNAKLQSLGSIDGIKISEILITFSEPVDFVKILAFSPVGSKRLCPFMLVSEWEWLVRYSPSSIVNEGGQQVILTALWDEVAFRVRGPMVTRFVIESGRPKFLSSGPN</sequence>
<feature type="chain" id="PRO_5015157035" evidence="1">
    <location>
        <begin position="23"/>
        <end position="198"/>
    </location>
</feature>
<organism evidence="2 3">
    <name type="scientific">Ahniella affigens</name>
    <dbReference type="NCBI Taxonomy" id="2021234"/>
    <lineage>
        <taxon>Bacteria</taxon>
        <taxon>Pseudomonadati</taxon>
        <taxon>Pseudomonadota</taxon>
        <taxon>Gammaproteobacteria</taxon>
        <taxon>Lysobacterales</taxon>
        <taxon>Rhodanobacteraceae</taxon>
        <taxon>Ahniella</taxon>
    </lineage>
</organism>
<dbReference type="Proteomes" id="UP000241074">
    <property type="component" value="Chromosome"/>
</dbReference>
<keyword evidence="1" id="KW-0732">Signal</keyword>
<gene>
    <name evidence="2" type="ORF">C7S18_19885</name>
</gene>
<reference evidence="2 3" key="1">
    <citation type="submission" date="2018-03" db="EMBL/GenBank/DDBJ databases">
        <title>Ahniella affigens gen. nov., sp. nov., a gammaproteobacterium isolated from sandy soil near a stream.</title>
        <authorList>
            <person name="Ko Y."/>
            <person name="Kim J.-H."/>
        </authorList>
    </citation>
    <scope>NUCLEOTIDE SEQUENCE [LARGE SCALE GENOMIC DNA]</scope>
    <source>
        <strain evidence="2 3">D13</strain>
    </source>
</reference>
<dbReference type="KEGG" id="xba:C7S18_19885"/>
<feature type="signal peptide" evidence="1">
    <location>
        <begin position="1"/>
        <end position="22"/>
    </location>
</feature>
<accession>A0A2P1PWQ5</accession>